<dbReference type="OrthoDB" id="1668230at2759"/>
<dbReference type="AlphaFoldDB" id="A0A9Q0HYE7"/>
<evidence type="ECO:0000313" key="8">
    <source>
        <dbReference type="Proteomes" id="UP001151287"/>
    </source>
</evidence>
<dbReference type="GO" id="GO:0005737">
    <property type="term" value="C:cytoplasm"/>
    <property type="evidence" value="ECO:0007669"/>
    <property type="project" value="TreeGrafter"/>
</dbReference>
<keyword evidence="2" id="KW-0677">Repeat</keyword>
<evidence type="ECO:0000256" key="3">
    <source>
        <dbReference type="ARBA" id="ARBA00023786"/>
    </source>
</evidence>
<dbReference type="InterPro" id="IPR003591">
    <property type="entry name" value="Leu-rich_rpt_typical-subtyp"/>
</dbReference>
<dbReference type="SMART" id="SM00369">
    <property type="entry name" value="LRR_TYP"/>
    <property type="match status" value="8"/>
</dbReference>
<protein>
    <recommendedName>
        <fullName evidence="6">Disease resistance R13L4/SHOC-2-like LRR domain-containing protein</fullName>
    </recommendedName>
</protein>
<dbReference type="InterPro" id="IPR032675">
    <property type="entry name" value="LRR_dom_sf"/>
</dbReference>
<dbReference type="Pfam" id="PF23598">
    <property type="entry name" value="LRR_14"/>
    <property type="match status" value="1"/>
</dbReference>
<evidence type="ECO:0000256" key="4">
    <source>
        <dbReference type="ARBA" id="ARBA00037519"/>
    </source>
</evidence>
<evidence type="ECO:0000256" key="1">
    <source>
        <dbReference type="ARBA" id="ARBA00022614"/>
    </source>
</evidence>
<dbReference type="PANTHER" id="PTHR48051">
    <property type="match status" value="1"/>
</dbReference>
<comment type="similarity">
    <text evidence="3">Belongs to the SHOC2 family.</text>
</comment>
<dbReference type="PROSITE" id="PS51450">
    <property type="entry name" value="LRR"/>
    <property type="match status" value="4"/>
</dbReference>
<sequence length="581" mass="63849">MGTTFKSVDSVIQDVMRLHRSLPPRPSIDEVEAAMAVVRNVEMEENSRIEAILRQRKGIEVPEELFFVVQEMQKNLVHYQSKEQKRDALKLLDLENLHVLFDEMIQRASSCAPSSSNGSARSIASWAGRGIGTSGTSSNYSAASSSSMIKSVLDQKEGEIGKSTALVTRDDSYVKKGKVSMYPDGIAGNLLTSQVLPTIPVRAPTASATSGEAGDKLNLIQLASKIEICAKKGLKELNLQNKLSSEIEWLPDSIGKLSGLTSLDLSENRLVALPITIGGLVSLQRLDLSGNQLSVLPDSIGDLFNLLYLDLKGNQLSSLPSTIGKLVQLEELNLSSNELVSLPDSIGNLIRLKKLIVETNSLEELPYTIGHCVALTELRADYNRLRGLPEAIGKIESLEVLSVRYNNLKGLPTTMASLPNIKEINVSFNELESVPESLCLATTLVKLNIGNNFADLRTLPRSIGNLENLEELDISNNQIRFLPDSFGMLTKLHVLRAQQNPLEVPPRNIAEMGAQAVVQYMAEHVAKRDMKSQPAKTNLYQDRPKGSLSQQRPIFAEKNWSGCCIFPRSSKRKHNRLTTAT</sequence>
<feature type="domain" description="Disease resistance R13L4/SHOC-2-like LRR" evidence="6">
    <location>
        <begin position="299"/>
        <end position="379"/>
    </location>
</feature>
<keyword evidence="8" id="KW-1185">Reference proteome</keyword>
<dbReference type="SUPFAM" id="SSF52058">
    <property type="entry name" value="L domain-like"/>
    <property type="match status" value="1"/>
</dbReference>
<organism evidence="7 8">
    <name type="scientific">Rhynchospora breviuscula</name>
    <dbReference type="NCBI Taxonomy" id="2022672"/>
    <lineage>
        <taxon>Eukaryota</taxon>
        <taxon>Viridiplantae</taxon>
        <taxon>Streptophyta</taxon>
        <taxon>Embryophyta</taxon>
        <taxon>Tracheophyta</taxon>
        <taxon>Spermatophyta</taxon>
        <taxon>Magnoliopsida</taxon>
        <taxon>Liliopsida</taxon>
        <taxon>Poales</taxon>
        <taxon>Cyperaceae</taxon>
        <taxon>Cyperoideae</taxon>
        <taxon>Rhynchosporeae</taxon>
        <taxon>Rhynchospora</taxon>
    </lineage>
</organism>
<evidence type="ECO:0000313" key="7">
    <source>
        <dbReference type="EMBL" id="KAJ1702540.1"/>
    </source>
</evidence>
<name>A0A9Q0HYE7_9POAL</name>
<comment type="caution">
    <text evidence="7">The sequence shown here is derived from an EMBL/GenBank/DDBJ whole genome shotgun (WGS) entry which is preliminary data.</text>
</comment>
<dbReference type="SMART" id="SM00364">
    <property type="entry name" value="LRR_BAC"/>
    <property type="match status" value="10"/>
</dbReference>
<gene>
    <name evidence="7" type="ORF">LUZ63_002319</name>
</gene>
<dbReference type="Gene3D" id="3.80.10.10">
    <property type="entry name" value="Ribonuclease Inhibitor"/>
    <property type="match status" value="1"/>
</dbReference>
<reference evidence="7" key="1">
    <citation type="journal article" date="2022" name="Cell">
        <title>Repeat-based holocentromeres influence genome architecture and karyotype evolution.</title>
        <authorList>
            <person name="Hofstatter P.G."/>
            <person name="Thangavel G."/>
            <person name="Lux T."/>
            <person name="Neumann P."/>
            <person name="Vondrak T."/>
            <person name="Novak P."/>
            <person name="Zhang M."/>
            <person name="Costa L."/>
            <person name="Castellani M."/>
            <person name="Scott A."/>
            <person name="Toegelov H."/>
            <person name="Fuchs J."/>
            <person name="Mata-Sucre Y."/>
            <person name="Dias Y."/>
            <person name="Vanzela A.L.L."/>
            <person name="Huettel B."/>
            <person name="Almeida C.C.S."/>
            <person name="Simkova H."/>
            <person name="Souza G."/>
            <person name="Pedrosa-Harand A."/>
            <person name="Macas J."/>
            <person name="Mayer K.F.X."/>
            <person name="Houben A."/>
            <person name="Marques A."/>
        </authorList>
    </citation>
    <scope>NUCLEOTIDE SEQUENCE</scope>
    <source>
        <strain evidence="7">RhyBre1mFocal</strain>
    </source>
</reference>
<dbReference type="PRINTS" id="PR00019">
    <property type="entry name" value="LEURICHRPT"/>
</dbReference>
<dbReference type="InterPro" id="IPR050216">
    <property type="entry name" value="LRR_domain-containing"/>
</dbReference>
<dbReference type="FunFam" id="3.80.10.10:FF:000405">
    <property type="entry name" value="Plant intracellular Ras-group-related LRR protein 4"/>
    <property type="match status" value="1"/>
</dbReference>
<comment type="function">
    <text evidence="4">Leucine-rich repeat protein that likely mediates protein interactions, possibly in the context of signal transduction.</text>
</comment>
<evidence type="ECO:0000256" key="2">
    <source>
        <dbReference type="ARBA" id="ARBA00022737"/>
    </source>
</evidence>
<dbReference type="Proteomes" id="UP001151287">
    <property type="component" value="Unassembled WGS sequence"/>
</dbReference>
<feature type="region of interest" description="Disordered" evidence="5">
    <location>
        <begin position="528"/>
        <end position="548"/>
    </location>
</feature>
<dbReference type="EMBL" id="JAMQYH010000001">
    <property type="protein sequence ID" value="KAJ1702540.1"/>
    <property type="molecule type" value="Genomic_DNA"/>
</dbReference>
<dbReference type="Pfam" id="PF13855">
    <property type="entry name" value="LRR_8"/>
    <property type="match status" value="2"/>
</dbReference>
<dbReference type="InterPro" id="IPR001611">
    <property type="entry name" value="Leu-rich_rpt"/>
</dbReference>
<evidence type="ECO:0000259" key="6">
    <source>
        <dbReference type="Pfam" id="PF23598"/>
    </source>
</evidence>
<proteinExistence type="inferred from homology"/>
<accession>A0A9Q0HYE7</accession>
<dbReference type="InterPro" id="IPR055414">
    <property type="entry name" value="LRR_R13L4/SHOC2-like"/>
</dbReference>
<evidence type="ECO:0000256" key="5">
    <source>
        <dbReference type="SAM" id="MobiDB-lite"/>
    </source>
</evidence>
<dbReference type="PANTHER" id="PTHR48051:SF54">
    <property type="entry name" value="LEUCINE-RICH REPEAT-CONTAINING PROTEIN"/>
    <property type="match status" value="1"/>
</dbReference>
<keyword evidence="1" id="KW-0433">Leucine-rich repeat</keyword>